<sequence length="463" mass="51372">MPYRSIEHHGAKDGVTGSCHQLHIDERQSLLIDCGLFQGAEVSGTKHENGDPQAIPFSTDGIRALIATHVHIDHVGRIPWLLAAGFKGPIICSEPSAKLLPLVLEDAFKLGISRNKQVVERYISKLSARTIALPYKTWFTLIDDERHRVRIKLQRAGHILGSAYVECDLLNRANGQRRRVVFSGDLGASYAPLLPSPRAPYRADVLVLESTYGDRLHEDRRTRVQRLRAAIERAQRNGGTLLIPAFSIGRTQEILYELEALQSDFGMTEVPVVLDSPLAARFTQAYRELKLYWDAEAHCRLAQGHKPLSFDSLLTVESHSQHEQMVGHLATSGRPAIVIAGSGMCNAGRIVNYLKAMLDDPKHAVLFVGYQAEGTPGREIQQYGPKGGYVWLDGERINIRADIQTIGGYSAHADQRGLVNFVKGMRYRPQEIRLVHGNLGAKESLKAALAQICDSGTQIFTHF</sequence>
<accession>A0ABQ1KUK4</accession>
<dbReference type="Proteomes" id="UP000629025">
    <property type="component" value="Unassembled WGS sequence"/>
</dbReference>
<dbReference type="Pfam" id="PF10996">
    <property type="entry name" value="Beta-Casp"/>
    <property type="match status" value="1"/>
</dbReference>
<dbReference type="InterPro" id="IPR050698">
    <property type="entry name" value="MBL"/>
</dbReference>
<evidence type="ECO:0000313" key="5">
    <source>
        <dbReference type="Proteomes" id="UP000629025"/>
    </source>
</evidence>
<dbReference type="Pfam" id="PF00753">
    <property type="entry name" value="Lactamase_B"/>
    <property type="match status" value="1"/>
</dbReference>
<evidence type="ECO:0000259" key="2">
    <source>
        <dbReference type="SMART" id="SM00849"/>
    </source>
</evidence>
<gene>
    <name evidence="4" type="ORF">GCM10011352_36290</name>
</gene>
<dbReference type="SUPFAM" id="SSF56281">
    <property type="entry name" value="Metallo-hydrolase/oxidoreductase"/>
    <property type="match status" value="1"/>
</dbReference>
<dbReference type="InterPro" id="IPR001279">
    <property type="entry name" value="Metallo-B-lactamas"/>
</dbReference>
<feature type="domain" description="Beta-Casp" evidence="3">
    <location>
        <begin position="251"/>
        <end position="380"/>
    </location>
</feature>
<evidence type="ECO:0000259" key="3">
    <source>
        <dbReference type="SMART" id="SM01027"/>
    </source>
</evidence>
<evidence type="ECO:0000313" key="4">
    <source>
        <dbReference type="EMBL" id="GGC06789.1"/>
    </source>
</evidence>
<comment type="caution">
    <text evidence="4">The sequence shown here is derived from an EMBL/GenBank/DDBJ whole genome shotgun (WGS) entry which is preliminary data.</text>
</comment>
<protein>
    <submittedName>
        <fullName evidence="4">MBL fold hydrolase</fullName>
    </submittedName>
</protein>
<dbReference type="InterPro" id="IPR022712">
    <property type="entry name" value="Beta_Casp"/>
</dbReference>
<keyword evidence="5" id="KW-1185">Reference proteome</keyword>
<dbReference type="Gene3D" id="3.60.15.10">
    <property type="entry name" value="Ribonuclease Z/Hydroxyacylglutathione hydrolase-like"/>
    <property type="match status" value="1"/>
</dbReference>
<dbReference type="GO" id="GO:0016787">
    <property type="term" value="F:hydrolase activity"/>
    <property type="evidence" value="ECO:0007669"/>
    <property type="project" value="UniProtKB-KW"/>
</dbReference>
<evidence type="ECO:0000256" key="1">
    <source>
        <dbReference type="ARBA" id="ARBA00022801"/>
    </source>
</evidence>
<dbReference type="InterPro" id="IPR036866">
    <property type="entry name" value="RibonucZ/Hydroxyglut_hydro"/>
</dbReference>
<dbReference type="EMBL" id="BMIJ01000008">
    <property type="protein sequence ID" value="GGC06789.1"/>
    <property type="molecule type" value="Genomic_DNA"/>
</dbReference>
<dbReference type="SMART" id="SM01027">
    <property type="entry name" value="Beta-Casp"/>
    <property type="match status" value="1"/>
</dbReference>
<dbReference type="PANTHER" id="PTHR11203:SF37">
    <property type="entry name" value="INTEGRATOR COMPLEX SUBUNIT 11"/>
    <property type="match status" value="1"/>
</dbReference>
<feature type="domain" description="Metallo-beta-lactamase" evidence="2">
    <location>
        <begin position="16"/>
        <end position="246"/>
    </location>
</feature>
<name>A0ABQ1KUK4_9GAMM</name>
<dbReference type="SMART" id="SM00849">
    <property type="entry name" value="Lactamase_B"/>
    <property type="match status" value="1"/>
</dbReference>
<reference evidence="5" key="1">
    <citation type="journal article" date="2019" name="Int. J. Syst. Evol. Microbiol.">
        <title>The Global Catalogue of Microorganisms (GCM) 10K type strain sequencing project: providing services to taxonomists for standard genome sequencing and annotation.</title>
        <authorList>
            <consortium name="The Broad Institute Genomics Platform"/>
            <consortium name="The Broad Institute Genome Sequencing Center for Infectious Disease"/>
            <person name="Wu L."/>
            <person name="Ma J."/>
        </authorList>
    </citation>
    <scope>NUCLEOTIDE SEQUENCE [LARGE SCALE GENOMIC DNA]</scope>
    <source>
        <strain evidence="5">CGMCC 1.15341</strain>
    </source>
</reference>
<keyword evidence="1 4" id="KW-0378">Hydrolase</keyword>
<dbReference type="Gene3D" id="3.40.50.10890">
    <property type="match status" value="1"/>
</dbReference>
<dbReference type="InterPro" id="IPR011108">
    <property type="entry name" value="RMMBL"/>
</dbReference>
<proteinExistence type="predicted"/>
<dbReference type="PANTHER" id="PTHR11203">
    <property type="entry name" value="CLEAVAGE AND POLYADENYLATION SPECIFICITY FACTOR FAMILY MEMBER"/>
    <property type="match status" value="1"/>
</dbReference>
<dbReference type="CDD" id="cd16295">
    <property type="entry name" value="TTHA0252-CPSF-like_MBL-fold"/>
    <property type="match status" value="1"/>
</dbReference>
<organism evidence="4 5">
    <name type="scientific">Marinobacterium zhoushanense</name>
    <dbReference type="NCBI Taxonomy" id="1679163"/>
    <lineage>
        <taxon>Bacteria</taxon>
        <taxon>Pseudomonadati</taxon>
        <taxon>Pseudomonadota</taxon>
        <taxon>Gammaproteobacteria</taxon>
        <taxon>Oceanospirillales</taxon>
        <taxon>Oceanospirillaceae</taxon>
        <taxon>Marinobacterium</taxon>
    </lineage>
</organism>
<dbReference type="Pfam" id="PF07521">
    <property type="entry name" value="RMMBL"/>
    <property type="match status" value="1"/>
</dbReference>
<dbReference type="RefSeq" id="WP_188750945.1">
    <property type="nucleotide sequence ID" value="NZ_BMIJ01000008.1"/>
</dbReference>